<protein>
    <submittedName>
        <fullName evidence="1">Uncharacterized protein</fullName>
    </submittedName>
</protein>
<dbReference type="AlphaFoldDB" id="A0A182J3M0"/>
<accession>A0A182J3M0</accession>
<dbReference type="EnsemblMetazoa" id="AATE010714-RA">
    <property type="protein sequence ID" value="AATE010714-PA.1"/>
    <property type="gene ID" value="AATE010714"/>
</dbReference>
<proteinExistence type="predicted"/>
<name>A0A182J3M0_ANOAO</name>
<dbReference type="VEuPathDB" id="VectorBase:AATE010714"/>
<evidence type="ECO:0000313" key="1">
    <source>
        <dbReference type="EnsemblMetazoa" id="AATE010714-PA.1"/>
    </source>
</evidence>
<sequence length="108" mass="11380">MSTANSHRSSFATSLQSAAISLATTIFCSSPFKIIFEISTNPSSWKAFPLDKPNCSCMHPARHFSVRVCGGTSLTKPSTSSSLAPSCFLHSAASPRSISFASSMSSVL</sequence>
<organism evidence="1">
    <name type="scientific">Anopheles atroparvus</name>
    <name type="common">European mosquito</name>
    <dbReference type="NCBI Taxonomy" id="41427"/>
    <lineage>
        <taxon>Eukaryota</taxon>
        <taxon>Metazoa</taxon>
        <taxon>Ecdysozoa</taxon>
        <taxon>Arthropoda</taxon>
        <taxon>Hexapoda</taxon>
        <taxon>Insecta</taxon>
        <taxon>Pterygota</taxon>
        <taxon>Neoptera</taxon>
        <taxon>Endopterygota</taxon>
        <taxon>Diptera</taxon>
        <taxon>Nematocera</taxon>
        <taxon>Culicoidea</taxon>
        <taxon>Culicidae</taxon>
        <taxon>Anophelinae</taxon>
        <taxon>Anopheles</taxon>
    </lineage>
</organism>
<reference evidence="1" key="1">
    <citation type="submission" date="2022-08" db="UniProtKB">
        <authorList>
            <consortium name="EnsemblMetazoa"/>
        </authorList>
    </citation>
    <scope>IDENTIFICATION</scope>
    <source>
        <strain evidence="1">EBRO</strain>
    </source>
</reference>